<dbReference type="InterPro" id="IPR012340">
    <property type="entry name" value="NA-bd_OB-fold"/>
</dbReference>
<evidence type="ECO:0000313" key="4">
    <source>
        <dbReference type="EMBL" id="SDQ29234.1"/>
    </source>
</evidence>
<keyword evidence="5" id="KW-1185">Reference proteome</keyword>
<dbReference type="STRING" id="157910.SAMN05445850_0146"/>
<evidence type="ECO:0000256" key="2">
    <source>
        <dbReference type="PROSITE-ProRule" id="PRU00252"/>
    </source>
</evidence>
<evidence type="ECO:0000256" key="1">
    <source>
        <dbReference type="ARBA" id="ARBA00023125"/>
    </source>
</evidence>
<keyword evidence="1 2" id="KW-0238">DNA-binding</keyword>
<reference evidence="5" key="1">
    <citation type="submission" date="2016-10" db="EMBL/GenBank/DDBJ databases">
        <authorList>
            <person name="Varghese N."/>
            <person name="Submissions S."/>
        </authorList>
    </citation>
    <scope>NUCLEOTIDE SEQUENCE [LARGE SCALE GENOMIC DNA]</scope>
    <source>
        <strain evidence="5">DUS833</strain>
    </source>
</reference>
<dbReference type="Pfam" id="PF00436">
    <property type="entry name" value="SSB"/>
    <property type="match status" value="1"/>
</dbReference>
<proteinExistence type="predicted"/>
<dbReference type="SUPFAM" id="SSF50249">
    <property type="entry name" value="Nucleic acid-binding proteins"/>
    <property type="match status" value="1"/>
</dbReference>
<dbReference type="AlphaFoldDB" id="A0A1H0ZPE0"/>
<gene>
    <name evidence="4" type="ORF">SAMN05445850_0146</name>
</gene>
<feature type="compositionally biased region" description="Basic and acidic residues" evidence="3">
    <location>
        <begin position="107"/>
        <end position="117"/>
    </location>
</feature>
<sequence>MSIDALIAGKLFKTAEERRSGAGKVFVTAKVRAAMGDGESIFVNVIAFSDSAKAALLALDDGEAVALAGSLTPKVWTDRDGNAKPALDMVAAQVLTTYHVQRKRKAVSKEAGSEQRKPAASALDFDDDL</sequence>
<feature type="region of interest" description="Disordered" evidence="3">
    <location>
        <begin position="106"/>
        <end position="129"/>
    </location>
</feature>
<dbReference type="RefSeq" id="WP_090800671.1">
    <property type="nucleotide sequence ID" value="NZ_FNKX01000001.1"/>
</dbReference>
<evidence type="ECO:0000313" key="5">
    <source>
        <dbReference type="Proteomes" id="UP000199365"/>
    </source>
</evidence>
<accession>A0A1H0ZPE0</accession>
<dbReference type="Gene3D" id="2.40.50.140">
    <property type="entry name" value="Nucleic acid-binding proteins"/>
    <property type="match status" value="1"/>
</dbReference>
<name>A0A1H0ZPE0_9BURK</name>
<protein>
    <submittedName>
        <fullName evidence="4">Single-strand binding protein family protein</fullName>
    </submittedName>
</protein>
<evidence type="ECO:0000256" key="3">
    <source>
        <dbReference type="SAM" id="MobiDB-lite"/>
    </source>
</evidence>
<dbReference type="Proteomes" id="UP000199365">
    <property type="component" value="Unassembled WGS sequence"/>
</dbReference>
<dbReference type="PROSITE" id="PS50935">
    <property type="entry name" value="SSB"/>
    <property type="match status" value="1"/>
</dbReference>
<organism evidence="4 5">
    <name type="scientific">Paraburkholderia tuberum</name>
    <dbReference type="NCBI Taxonomy" id="157910"/>
    <lineage>
        <taxon>Bacteria</taxon>
        <taxon>Pseudomonadati</taxon>
        <taxon>Pseudomonadota</taxon>
        <taxon>Betaproteobacteria</taxon>
        <taxon>Burkholderiales</taxon>
        <taxon>Burkholderiaceae</taxon>
        <taxon>Paraburkholderia</taxon>
    </lineage>
</organism>
<dbReference type="GO" id="GO:0003697">
    <property type="term" value="F:single-stranded DNA binding"/>
    <property type="evidence" value="ECO:0007669"/>
    <property type="project" value="InterPro"/>
</dbReference>
<dbReference type="InterPro" id="IPR000424">
    <property type="entry name" value="Primosome_PriB/ssb"/>
</dbReference>
<dbReference type="EMBL" id="FNKX01000001">
    <property type="protein sequence ID" value="SDQ29234.1"/>
    <property type="molecule type" value="Genomic_DNA"/>
</dbReference>